<dbReference type="EMBL" id="JAUDFV010000027">
    <property type="protein sequence ID" value="KAL2737766.1"/>
    <property type="molecule type" value="Genomic_DNA"/>
</dbReference>
<dbReference type="Proteomes" id="UP001607302">
    <property type="component" value="Unassembled WGS sequence"/>
</dbReference>
<evidence type="ECO:0000313" key="1">
    <source>
        <dbReference type="EMBL" id="KAL2737766.1"/>
    </source>
</evidence>
<comment type="caution">
    <text evidence="1">The sequence shown here is derived from an EMBL/GenBank/DDBJ whole genome shotgun (WGS) entry which is preliminary data.</text>
</comment>
<sequence length="65" mass="7194">MCVIKEEFTDDSNILVKNIRPVVPPGTSDKRNDNIAINCKTAQSTVNGVDCKWSAQYNVPINVTK</sequence>
<organism evidence="1 2">
    <name type="scientific">Vespula squamosa</name>
    <name type="common">Southern yellow jacket</name>
    <name type="synonym">Wasp</name>
    <dbReference type="NCBI Taxonomy" id="30214"/>
    <lineage>
        <taxon>Eukaryota</taxon>
        <taxon>Metazoa</taxon>
        <taxon>Ecdysozoa</taxon>
        <taxon>Arthropoda</taxon>
        <taxon>Hexapoda</taxon>
        <taxon>Insecta</taxon>
        <taxon>Pterygota</taxon>
        <taxon>Neoptera</taxon>
        <taxon>Endopterygota</taxon>
        <taxon>Hymenoptera</taxon>
        <taxon>Apocrita</taxon>
        <taxon>Aculeata</taxon>
        <taxon>Vespoidea</taxon>
        <taxon>Vespidae</taxon>
        <taxon>Vespinae</taxon>
        <taxon>Vespula</taxon>
    </lineage>
</organism>
<keyword evidence="2" id="KW-1185">Reference proteome</keyword>
<proteinExistence type="predicted"/>
<evidence type="ECO:0000313" key="2">
    <source>
        <dbReference type="Proteomes" id="UP001607302"/>
    </source>
</evidence>
<name>A0ABD2BYA5_VESSQ</name>
<dbReference type="AlphaFoldDB" id="A0ABD2BYA5"/>
<reference evidence="1 2" key="1">
    <citation type="journal article" date="2024" name="Ann. Entomol. Soc. Am.">
        <title>Genomic analyses of the southern and eastern yellowjacket wasps (Hymenoptera: Vespidae) reveal evolutionary signatures of social life.</title>
        <authorList>
            <person name="Catto M.A."/>
            <person name="Caine P.B."/>
            <person name="Orr S.E."/>
            <person name="Hunt B.G."/>
            <person name="Goodisman M.A.D."/>
        </authorList>
    </citation>
    <scope>NUCLEOTIDE SEQUENCE [LARGE SCALE GENOMIC DNA]</scope>
    <source>
        <strain evidence="1">233</strain>
        <tissue evidence="1">Head and thorax</tissue>
    </source>
</reference>
<protein>
    <submittedName>
        <fullName evidence="1">Uncharacterized protein</fullName>
    </submittedName>
</protein>
<gene>
    <name evidence="1" type="ORF">V1478_001852</name>
</gene>
<accession>A0ABD2BYA5</accession>